<keyword evidence="7 15" id="KW-0812">Transmembrane</keyword>
<dbReference type="PROSITE" id="PS50885">
    <property type="entry name" value="HAMP"/>
    <property type="match status" value="1"/>
</dbReference>
<keyword evidence="19" id="KW-1185">Reference proteome</keyword>
<protein>
    <recommendedName>
        <fullName evidence="3">histidine kinase</fullName>
        <ecNumber evidence="3">2.7.13.3</ecNumber>
    </recommendedName>
</protein>
<dbReference type="SUPFAM" id="SSF47384">
    <property type="entry name" value="Homodimeric domain of signal transducing histidine kinase"/>
    <property type="match status" value="1"/>
</dbReference>
<dbReference type="InterPro" id="IPR003594">
    <property type="entry name" value="HATPase_dom"/>
</dbReference>
<dbReference type="Gene3D" id="3.30.565.10">
    <property type="entry name" value="Histidine kinase-like ATPase, C-terminal domain"/>
    <property type="match status" value="1"/>
</dbReference>
<evidence type="ECO:0000256" key="10">
    <source>
        <dbReference type="ARBA" id="ARBA00022840"/>
    </source>
</evidence>
<dbReference type="EMBL" id="CP015108">
    <property type="protein sequence ID" value="ARF14106.1"/>
    <property type="molecule type" value="Genomic_DNA"/>
</dbReference>
<dbReference type="SUPFAM" id="SSF55874">
    <property type="entry name" value="ATPase domain of HSP90 chaperone/DNA topoisomerase II/histidine kinase"/>
    <property type="match status" value="1"/>
</dbReference>
<dbReference type="InterPro" id="IPR004358">
    <property type="entry name" value="Sig_transdc_His_kin-like_C"/>
</dbReference>
<evidence type="ECO:0000313" key="19">
    <source>
        <dbReference type="Proteomes" id="UP000192486"/>
    </source>
</evidence>
<keyword evidence="6" id="KW-0808">Transferase</keyword>
<evidence type="ECO:0000256" key="6">
    <source>
        <dbReference type="ARBA" id="ARBA00022679"/>
    </source>
</evidence>
<dbReference type="SMART" id="SM00387">
    <property type="entry name" value="HATPase_c"/>
    <property type="match status" value="1"/>
</dbReference>
<evidence type="ECO:0000256" key="9">
    <source>
        <dbReference type="ARBA" id="ARBA00022777"/>
    </source>
</evidence>
<evidence type="ECO:0000256" key="11">
    <source>
        <dbReference type="ARBA" id="ARBA00022989"/>
    </source>
</evidence>
<dbReference type="Proteomes" id="UP000192486">
    <property type="component" value="Chromosome"/>
</dbReference>
<evidence type="ECO:0000256" key="5">
    <source>
        <dbReference type="ARBA" id="ARBA00022553"/>
    </source>
</evidence>
<feature type="transmembrane region" description="Helical" evidence="15">
    <location>
        <begin position="433"/>
        <end position="452"/>
    </location>
</feature>
<comment type="subcellular location">
    <subcellularLocation>
        <location evidence="2">Cell membrane</location>
        <topology evidence="2">Multi-pass membrane protein</topology>
    </subcellularLocation>
</comment>
<feature type="transmembrane region" description="Helical" evidence="15">
    <location>
        <begin position="267"/>
        <end position="287"/>
    </location>
</feature>
<dbReference type="Gene3D" id="1.10.287.130">
    <property type="match status" value="1"/>
</dbReference>
<dbReference type="SMART" id="SM00388">
    <property type="entry name" value="HisKA"/>
    <property type="match status" value="1"/>
</dbReference>
<dbReference type="RefSeq" id="WP_037561839.1">
    <property type="nucleotide sequence ID" value="NZ_CP015108.1"/>
</dbReference>
<comment type="catalytic activity">
    <reaction evidence="1">
        <text>ATP + protein L-histidine = ADP + protein N-phospho-L-histidine.</text>
        <dbReference type="EC" id="2.7.13.3"/>
    </reaction>
</comment>
<dbReference type="InterPro" id="IPR036097">
    <property type="entry name" value="HisK_dim/P_sf"/>
</dbReference>
<dbReference type="InterPro" id="IPR050398">
    <property type="entry name" value="HssS/ArlS-like"/>
</dbReference>
<feature type="transmembrane region" description="Helical" evidence="15">
    <location>
        <begin position="346"/>
        <end position="371"/>
    </location>
</feature>
<dbReference type="InterPro" id="IPR005467">
    <property type="entry name" value="His_kinase_dom"/>
</dbReference>
<feature type="coiled-coil region" evidence="14">
    <location>
        <begin position="63"/>
        <end position="111"/>
    </location>
</feature>
<evidence type="ECO:0000256" key="3">
    <source>
        <dbReference type="ARBA" id="ARBA00012438"/>
    </source>
</evidence>
<dbReference type="PRINTS" id="PR00344">
    <property type="entry name" value="BCTRLSENSOR"/>
</dbReference>
<evidence type="ECO:0000256" key="4">
    <source>
        <dbReference type="ARBA" id="ARBA00022475"/>
    </source>
</evidence>
<evidence type="ECO:0000259" key="16">
    <source>
        <dbReference type="PROSITE" id="PS50109"/>
    </source>
</evidence>
<feature type="domain" description="HAMP" evidence="17">
    <location>
        <begin position="455"/>
        <end position="504"/>
    </location>
</feature>
<keyword evidence="12" id="KW-0902">Two-component regulatory system</keyword>
<evidence type="ECO:0000259" key="17">
    <source>
        <dbReference type="PROSITE" id="PS50885"/>
    </source>
</evidence>
<evidence type="ECO:0000256" key="14">
    <source>
        <dbReference type="SAM" id="Coils"/>
    </source>
</evidence>
<dbReference type="PROSITE" id="PS50109">
    <property type="entry name" value="HIS_KIN"/>
    <property type="match status" value="1"/>
</dbReference>
<keyword evidence="13 15" id="KW-0472">Membrane</keyword>
<keyword evidence="9" id="KW-0418">Kinase</keyword>
<evidence type="ECO:0000256" key="8">
    <source>
        <dbReference type="ARBA" id="ARBA00022741"/>
    </source>
</evidence>
<dbReference type="EC" id="2.7.13.3" evidence="3"/>
<feature type="transmembrane region" description="Helical" evidence="15">
    <location>
        <begin position="308"/>
        <end position="326"/>
    </location>
</feature>
<gene>
    <name evidence="18" type="ORF">SporoS204_08090</name>
</gene>
<keyword evidence="8" id="KW-0547">Nucleotide-binding</keyword>
<keyword evidence="4" id="KW-1003">Cell membrane</keyword>
<dbReference type="InterPro" id="IPR036890">
    <property type="entry name" value="HATPase_C_sf"/>
</dbReference>
<accession>A0ABN4YQN7</accession>
<evidence type="ECO:0000256" key="15">
    <source>
        <dbReference type="SAM" id="Phobius"/>
    </source>
</evidence>
<keyword evidence="5" id="KW-0597">Phosphoprotein</keyword>
<dbReference type="CDD" id="cd06225">
    <property type="entry name" value="HAMP"/>
    <property type="match status" value="1"/>
</dbReference>
<dbReference type="Pfam" id="PF00512">
    <property type="entry name" value="HisKA"/>
    <property type="match status" value="1"/>
</dbReference>
<dbReference type="InterPro" id="IPR003661">
    <property type="entry name" value="HisK_dim/P_dom"/>
</dbReference>
<evidence type="ECO:0000256" key="12">
    <source>
        <dbReference type="ARBA" id="ARBA00023012"/>
    </source>
</evidence>
<evidence type="ECO:0000256" key="13">
    <source>
        <dbReference type="ARBA" id="ARBA00023136"/>
    </source>
</evidence>
<feature type="transmembrane region" description="Helical" evidence="15">
    <location>
        <begin position="405"/>
        <end position="427"/>
    </location>
</feature>
<evidence type="ECO:0000256" key="2">
    <source>
        <dbReference type="ARBA" id="ARBA00004651"/>
    </source>
</evidence>
<dbReference type="InterPro" id="IPR003660">
    <property type="entry name" value="HAMP_dom"/>
</dbReference>
<dbReference type="PANTHER" id="PTHR45528">
    <property type="entry name" value="SENSOR HISTIDINE KINASE CPXA"/>
    <property type="match status" value="1"/>
</dbReference>
<organism evidence="18 19">
    <name type="scientific">Sporosarcina ureae</name>
    <dbReference type="NCBI Taxonomy" id="1571"/>
    <lineage>
        <taxon>Bacteria</taxon>
        <taxon>Bacillati</taxon>
        <taxon>Bacillota</taxon>
        <taxon>Bacilli</taxon>
        <taxon>Bacillales</taxon>
        <taxon>Caryophanaceae</taxon>
        <taxon>Sporosarcina</taxon>
    </lineage>
</organism>
<keyword evidence="11 15" id="KW-1133">Transmembrane helix</keyword>
<reference evidence="18 19" key="1">
    <citation type="submission" date="2016-04" db="EMBL/GenBank/DDBJ databases">
        <title>Comparative Genomics and Epigenetics of Sporosarcina ureae.</title>
        <authorList>
            <person name="Oliver A.S."/>
            <person name="Cooper K.K."/>
        </authorList>
    </citation>
    <scope>NUCLEOTIDE SEQUENCE [LARGE SCALE GENOMIC DNA]</scope>
    <source>
        <strain evidence="18 19">S204</strain>
    </source>
</reference>
<dbReference type="CDD" id="cd00082">
    <property type="entry name" value="HisKA"/>
    <property type="match status" value="1"/>
</dbReference>
<dbReference type="Pfam" id="PF02518">
    <property type="entry name" value="HATPase_c"/>
    <property type="match status" value="1"/>
</dbReference>
<keyword evidence="10" id="KW-0067">ATP-binding</keyword>
<name>A0ABN4YQN7_SPOUR</name>
<dbReference type="PANTHER" id="PTHR45528:SF1">
    <property type="entry name" value="SENSOR HISTIDINE KINASE CPXA"/>
    <property type="match status" value="1"/>
</dbReference>
<evidence type="ECO:0000256" key="1">
    <source>
        <dbReference type="ARBA" id="ARBA00000085"/>
    </source>
</evidence>
<evidence type="ECO:0000256" key="7">
    <source>
        <dbReference type="ARBA" id="ARBA00022692"/>
    </source>
</evidence>
<keyword evidence="14" id="KW-0175">Coiled coil</keyword>
<feature type="domain" description="Histidine kinase" evidence="16">
    <location>
        <begin position="519"/>
        <end position="717"/>
    </location>
</feature>
<sequence length="732" mass="82948">MNKNIKLAIWSALVTLVLIALPSIIHYAPQLVGKSFTDQEDFTYRMEQEYDNLSATVLNPVDLKKTEKELTVSLDEITEYRQRYGTLSEQLDNIQQQYAERIADAKLEENETVLLALVKERNTKLGDIQQNFESDSYVEDKIRSEKAKALARQIKETENNRQTNIPIAYDLVNVETGERFTRGDVEVTALFQQEFTEATGYFKANSAVYDNGYSDYSMEQGSMYTDDDVEGISNPPQYFEGTIIIPSDATILGAMAKENDQFIRGKYMVYGLWVLGVLALVALFTVMKFQKEWILQSRLATTYSRWKLDVKVVLLLLTAFILTLYIESAIFNIFNQFRYVSLGTISNMAVSFLLIGVLFTALLAFQAVHLFRLYREPERLMKDWRDSYTVQFAQDSRDTFSNRTVGVQLSLLLIIFFLAGLGLAGVFMQPVLIVVYAFCVLFVALPALFLFVKKTAYLNRILAATNDMAAGHLTQAIPVKGKSQLAKHAANLNNLREGVRVSINEQAKSERLKTELITNVSHDLRTPLTSIITYTDLLKDETLSAEERAKYVGILDQKSQRLKTLIEDLFEVSKMASGNLEMVKQRVDLNQLIQQALAEHAEQFTEQDLHVRTTLPEEPVFAMVDGQKWWRVLDNLFINILKYSLPGTRVYVNLQQVGSTARIVLKNVARYELGDTTDELFERFKRGDASRQTEGSGLGLAIAQSIVELHGGRMEVEVDGDLFKVTIDVVSG</sequence>
<proteinExistence type="predicted"/>
<evidence type="ECO:0000313" key="18">
    <source>
        <dbReference type="EMBL" id="ARF14106.1"/>
    </source>
</evidence>